<keyword evidence="3" id="KW-1185">Reference proteome</keyword>
<evidence type="ECO:0000313" key="2">
    <source>
        <dbReference type="EMBL" id="OTF79775.1"/>
    </source>
</evidence>
<evidence type="ECO:0000313" key="3">
    <source>
        <dbReference type="Proteomes" id="UP000194236"/>
    </source>
</evidence>
<comment type="caution">
    <text evidence="2">The sequence shown here is derived from an EMBL/GenBank/DDBJ whole genome shotgun (WGS) entry which is preliminary data.</text>
</comment>
<proteinExistence type="predicted"/>
<organism evidence="2 3">
    <name type="scientific">Euroglyphus maynei</name>
    <name type="common">Mayne's house dust mite</name>
    <dbReference type="NCBI Taxonomy" id="6958"/>
    <lineage>
        <taxon>Eukaryota</taxon>
        <taxon>Metazoa</taxon>
        <taxon>Ecdysozoa</taxon>
        <taxon>Arthropoda</taxon>
        <taxon>Chelicerata</taxon>
        <taxon>Arachnida</taxon>
        <taxon>Acari</taxon>
        <taxon>Acariformes</taxon>
        <taxon>Sarcoptiformes</taxon>
        <taxon>Astigmata</taxon>
        <taxon>Psoroptidia</taxon>
        <taxon>Analgoidea</taxon>
        <taxon>Pyroglyphidae</taxon>
        <taxon>Pyroglyphinae</taxon>
        <taxon>Euroglyphus</taxon>
    </lineage>
</organism>
<name>A0A1Y3BKT6_EURMA</name>
<reference evidence="2 3" key="1">
    <citation type="submission" date="2017-03" db="EMBL/GenBank/DDBJ databases">
        <title>Genome Survey of Euroglyphus maynei.</title>
        <authorList>
            <person name="Arlian L.G."/>
            <person name="Morgan M.S."/>
            <person name="Rider S.D."/>
        </authorList>
    </citation>
    <scope>NUCLEOTIDE SEQUENCE [LARGE SCALE GENOMIC DNA]</scope>
    <source>
        <strain evidence="2">Arlian Lab</strain>
        <tissue evidence="2">Whole body</tissue>
    </source>
</reference>
<dbReference type="EMBL" id="MUJZ01021443">
    <property type="protein sequence ID" value="OTF79775.1"/>
    <property type="molecule type" value="Genomic_DNA"/>
</dbReference>
<dbReference type="OrthoDB" id="6071166at2759"/>
<evidence type="ECO:0000256" key="1">
    <source>
        <dbReference type="SAM" id="MobiDB-lite"/>
    </source>
</evidence>
<feature type="non-terminal residue" evidence="2">
    <location>
        <position position="219"/>
    </location>
</feature>
<dbReference type="AlphaFoldDB" id="A0A1Y3BKT6"/>
<gene>
    <name evidence="2" type="ORF">BLA29_009404</name>
</gene>
<protein>
    <submittedName>
        <fullName evidence="2">Uncharacterized protein</fullName>
    </submittedName>
</protein>
<accession>A0A1Y3BKT6</accession>
<feature type="region of interest" description="Disordered" evidence="1">
    <location>
        <begin position="1"/>
        <end position="22"/>
    </location>
</feature>
<sequence length="219" mass="23526">MAALSNGANLSHQHNIGNKNTSNVGHLGNNLNMFGAGFTRILMGGHQQPAKDLNNGKSTPTSSAAATNITANVVYSSQPKLQTNDNGSCYNLAKQIPATNVQCNGINSKTLTSNGGLIQRQFYVSADLIPKSPKLATKSTLIQSANPAIDQSTNGRMTCNTIYNKRKVNDDLITSNSSTLKLKYNSNGMVNGTEFIEESMKCIPEINEQQIDIIHKQLG</sequence>
<dbReference type="Proteomes" id="UP000194236">
    <property type="component" value="Unassembled WGS sequence"/>
</dbReference>